<sequence length="33" mass="3894">MDRYAHGPNHFPFALTSFDLIALQGWLRMKMLD</sequence>
<dbReference type="HOGENOM" id="CLU_3383346_0_0_6"/>
<keyword evidence="1" id="KW-0614">Plasmid</keyword>
<dbReference type="EMBL" id="AFOY02000029">
    <property type="protein sequence ID" value="EXF90976.1"/>
    <property type="molecule type" value="Genomic_DNA"/>
</dbReference>
<evidence type="ECO:0000313" key="1">
    <source>
        <dbReference type="EMBL" id="EXF90976.1"/>
    </source>
</evidence>
<proteinExistence type="predicted"/>
<protein>
    <submittedName>
        <fullName evidence="1">Uncharacterized protein</fullName>
    </submittedName>
</protein>
<dbReference type="AlphaFoldDB" id="A0A010RDK1"/>
<dbReference type="PATRIC" id="fig|1042209.11.peg.18"/>
<name>A0A010RDK1_PSEFL</name>
<organism evidence="1 2">
    <name type="scientific">Pseudomonas fluorescens HK44</name>
    <dbReference type="NCBI Taxonomy" id="1042209"/>
    <lineage>
        <taxon>Bacteria</taxon>
        <taxon>Pseudomonadati</taxon>
        <taxon>Pseudomonadota</taxon>
        <taxon>Gammaproteobacteria</taxon>
        <taxon>Pseudomonadales</taxon>
        <taxon>Pseudomonadaceae</taxon>
        <taxon>Pseudomonas</taxon>
    </lineage>
</organism>
<accession>A0A010RDK1</accession>
<evidence type="ECO:0000313" key="2">
    <source>
        <dbReference type="Proteomes" id="UP000022611"/>
    </source>
</evidence>
<dbReference type="Proteomes" id="UP000022611">
    <property type="component" value="Unassembled WGS sequence"/>
</dbReference>
<comment type="caution">
    <text evidence="1">The sequence shown here is derived from an EMBL/GenBank/DDBJ whole genome shotgun (WGS) entry which is preliminary data.</text>
</comment>
<reference evidence="1 2" key="1">
    <citation type="journal article" date="2011" name="J. Bacteriol.">
        <title>Draft genome sequence of the polycyclic aromatic hydrocarbon-degrading, genetically engineered bioluminescent bioreporter Pseudomonas fluorescens HK44.</title>
        <authorList>
            <person name="Chauhan A."/>
            <person name="Layton A.C."/>
            <person name="Williams D.E."/>
            <person name="Smartt A.E."/>
            <person name="Ripp S."/>
            <person name="Karpinets T.V."/>
            <person name="Brown S.D."/>
            <person name="Sayler G.S."/>
        </authorList>
    </citation>
    <scope>NUCLEOTIDE SEQUENCE [LARGE SCALE GENOMIC DNA]</scope>
    <source>
        <strain evidence="1 2">HK44</strain>
        <plasmid evidence="1">pUTK21</plasmid>
    </source>
</reference>
<gene>
    <name evidence="1" type="ORF">HK44_029100</name>
</gene>
<geneLocation type="plasmid" evidence="1">
    <name>pUTK21</name>
</geneLocation>